<keyword evidence="3" id="KW-1185">Reference proteome</keyword>
<evidence type="ECO:0000256" key="1">
    <source>
        <dbReference type="SAM" id="MobiDB-lite"/>
    </source>
</evidence>
<evidence type="ECO:0000313" key="2">
    <source>
        <dbReference type="EMBL" id="KAF9466497.1"/>
    </source>
</evidence>
<organism evidence="2 3">
    <name type="scientific">Collybia nuda</name>
    <dbReference type="NCBI Taxonomy" id="64659"/>
    <lineage>
        <taxon>Eukaryota</taxon>
        <taxon>Fungi</taxon>
        <taxon>Dikarya</taxon>
        <taxon>Basidiomycota</taxon>
        <taxon>Agaricomycotina</taxon>
        <taxon>Agaricomycetes</taxon>
        <taxon>Agaricomycetidae</taxon>
        <taxon>Agaricales</taxon>
        <taxon>Tricholomatineae</taxon>
        <taxon>Clitocybaceae</taxon>
        <taxon>Collybia</taxon>
    </lineage>
</organism>
<gene>
    <name evidence="2" type="ORF">BDZ94DRAFT_172121</name>
</gene>
<reference evidence="2" key="1">
    <citation type="submission" date="2020-11" db="EMBL/GenBank/DDBJ databases">
        <authorList>
            <consortium name="DOE Joint Genome Institute"/>
            <person name="Ahrendt S."/>
            <person name="Riley R."/>
            <person name="Andreopoulos W."/>
            <person name="Labutti K."/>
            <person name="Pangilinan J."/>
            <person name="Ruiz-Duenas F.J."/>
            <person name="Barrasa J.M."/>
            <person name="Sanchez-Garcia M."/>
            <person name="Camarero S."/>
            <person name="Miyauchi S."/>
            <person name="Serrano A."/>
            <person name="Linde D."/>
            <person name="Babiker R."/>
            <person name="Drula E."/>
            <person name="Ayuso-Fernandez I."/>
            <person name="Pacheco R."/>
            <person name="Padilla G."/>
            <person name="Ferreira P."/>
            <person name="Barriuso J."/>
            <person name="Kellner H."/>
            <person name="Castanera R."/>
            <person name="Alfaro M."/>
            <person name="Ramirez L."/>
            <person name="Pisabarro A.G."/>
            <person name="Kuo A."/>
            <person name="Tritt A."/>
            <person name="Lipzen A."/>
            <person name="He G."/>
            <person name="Yan M."/>
            <person name="Ng V."/>
            <person name="Cullen D."/>
            <person name="Martin F."/>
            <person name="Rosso M.-N."/>
            <person name="Henrissat B."/>
            <person name="Hibbett D."/>
            <person name="Martinez A.T."/>
            <person name="Grigoriev I.V."/>
        </authorList>
    </citation>
    <scope>NUCLEOTIDE SEQUENCE</scope>
    <source>
        <strain evidence="2">CBS 247.69</strain>
    </source>
</reference>
<evidence type="ECO:0000313" key="3">
    <source>
        <dbReference type="Proteomes" id="UP000807353"/>
    </source>
</evidence>
<feature type="region of interest" description="Disordered" evidence="1">
    <location>
        <begin position="166"/>
        <end position="203"/>
    </location>
</feature>
<feature type="compositionally biased region" description="Basic residues" evidence="1">
    <location>
        <begin position="177"/>
        <end position="186"/>
    </location>
</feature>
<dbReference type="AlphaFoldDB" id="A0A9P5YCY8"/>
<protein>
    <submittedName>
        <fullName evidence="2">Uncharacterized protein</fullName>
    </submittedName>
</protein>
<proteinExistence type="predicted"/>
<name>A0A9P5YCY8_9AGAR</name>
<dbReference type="OrthoDB" id="3063716at2759"/>
<dbReference type="EMBL" id="MU150241">
    <property type="protein sequence ID" value="KAF9466497.1"/>
    <property type="molecule type" value="Genomic_DNA"/>
</dbReference>
<dbReference type="Proteomes" id="UP000807353">
    <property type="component" value="Unassembled WGS sequence"/>
</dbReference>
<comment type="caution">
    <text evidence="2">The sequence shown here is derived from an EMBL/GenBank/DDBJ whole genome shotgun (WGS) entry which is preliminary data.</text>
</comment>
<accession>A0A9P5YCY8</accession>
<sequence>MDSEAQHDKHQEKRRRMEVVPDNVKQRGPVLFRLISSSQLLYPLLLEPKPPPLPITREPGCEDNANQAKTRRKQAKAAAVDAPWLLRESQKHIPQSSSNIWEVAIVKMPLPIPTPAIMVLQKDQQFRKTRPPVPASRLSQYPYVEHGPLPSMVAVTNIPDCPVVQIDSPKSSISKNEKRRRRKKVTKSMQVRPPPSFWRPNPAHGGKSLGYAMGYPCSLSLPPSRSQTQYPRDTMRKGIHIDSVLQTKLGYEIT</sequence>
<feature type="region of interest" description="Disordered" evidence="1">
    <location>
        <begin position="1"/>
        <end position="22"/>
    </location>
</feature>
<feature type="compositionally biased region" description="Basic and acidic residues" evidence="1">
    <location>
        <begin position="1"/>
        <end position="19"/>
    </location>
</feature>